<evidence type="ECO:0000313" key="3">
    <source>
        <dbReference type="Proteomes" id="UP000720344"/>
    </source>
</evidence>
<dbReference type="InterPro" id="IPR003491">
    <property type="entry name" value="REP-like_C"/>
</dbReference>
<gene>
    <name evidence="2" type="ORF">HCX48_13545</name>
</gene>
<dbReference type="EMBL" id="JAATWB010000018">
    <property type="protein sequence ID" value="NJA90240.1"/>
    <property type="molecule type" value="Genomic_DNA"/>
</dbReference>
<dbReference type="Proteomes" id="UP000720344">
    <property type="component" value="Unassembled WGS sequence"/>
</dbReference>
<organism evidence="2 3">
    <name type="scientific">Rhodocyclus gracilis</name>
    <dbReference type="NCBI Taxonomy" id="2929842"/>
    <lineage>
        <taxon>Bacteria</taxon>
        <taxon>Pseudomonadati</taxon>
        <taxon>Pseudomonadota</taxon>
        <taxon>Betaproteobacteria</taxon>
        <taxon>Rhodocyclales</taxon>
        <taxon>Rhodocyclaceae</taxon>
        <taxon>Rhodocyclus</taxon>
    </lineage>
</organism>
<comment type="caution">
    <text evidence="2">The sequence shown here is derived from an EMBL/GenBank/DDBJ whole genome shotgun (WGS) entry which is preliminary data.</text>
</comment>
<evidence type="ECO:0000313" key="2">
    <source>
        <dbReference type="EMBL" id="NJA90240.1"/>
    </source>
</evidence>
<keyword evidence="3" id="KW-1185">Reference proteome</keyword>
<protein>
    <recommendedName>
        <fullName evidence="1">Replication initiation protein-like C-terminal domain-containing protein</fullName>
    </recommendedName>
</protein>
<feature type="domain" description="Replication initiation protein-like C-terminal" evidence="1">
    <location>
        <begin position="206"/>
        <end position="368"/>
    </location>
</feature>
<name>A0ABX0WNX1_9RHOO</name>
<dbReference type="Pfam" id="PF02486">
    <property type="entry name" value="Rep_trans"/>
    <property type="match status" value="1"/>
</dbReference>
<evidence type="ECO:0000259" key="1">
    <source>
        <dbReference type="Pfam" id="PF02486"/>
    </source>
</evidence>
<dbReference type="RefSeq" id="WP_167682829.1">
    <property type="nucleotide sequence ID" value="NZ_JAATWB010000018.1"/>
</dbReference>
<proteinExistence type="predicted"/>
<accession>A0ABX0WNX1</accession>
<sequence>MKKLPEFDAGLVERSFLSAAECDRLAEEGRASAEINSYAVAVRHRRVSDGGDTATAKRPPSANRGGKSVIQPEIGARLVLEDGEVVEIPARRGWGGDAAFIDWINVVTDEADFVRGLRAISDDDYARVISAKCEQIFGFGITSQRETGANFYHRSFVLGDNYGLVCHGGQRSTVLVSISGQGCAAAREGWEGRLHDWLESCGPRCKITRVDLAYDDYSGSRYSVDRAVEDFDFDLFNCGGRNPDIEQRGNWRRPNGKGRTVYIGRRENGKFARIYEKGRQLGDKTSEWVRIEAELKAVNRQIPFDVLLKPGEYLAASYPAFCWIAESQCRILTKKKSAEIAYDESVAWAKRQVGKLLWVMTEIEGSADAAVAKLMQVGSVPPRLKVPGWEFKEGEFLHERAQVAPLSVEDSLALW</sequence>
<reference evidence="3" key="1">
    <citation type="submission" date="2020-03" db="EMBL/GenBank/DDBJ databases">
        <title>Whole-genome sequence of the purple nonsulfur bacterium Rhodocyclus tenuis DSM112.</title>
        <authorList>
            <person name="Kyndt J.A."/>
            <person name="Meyer T.E."/>
        </authorList>
    </citation>
    <scope>NUCLEOTIDE SEQUENCE [LARGE SCALE GENOMIC DNA]</scope>
    <source>
        <strain evidence="3">DSM 112</strain>
    </source>
</reference>